<evidence type="ECO:0000313" key="3">
    <source>
        <dbReference type="EMBL" id="KAL1871673.1"/>
    </source>
</evidence>
<comment type="caution">
    <text evidence="3">The sequence shown here is derived from an EMBL/GenBank/DDBJ whole genome shotgun (WGS) entry which is preliminary data.</text>
</comment>
<keyword evidence="2" id="KW-0732">Signal</keyword>
<feature type="signal peptide" evidence="2">
    <location>
        <begin position="1"/>
        <end position="16"/>
    </location>
</feature>
<dbReference type="Proteomes" id="UP001583177">
    <property type="component" value="Unassembled WGS sequence"/>
</dbReference>
<dbReference type="EMBL" id="JAWRVE010000032">
    <property type="protein sequence ID" value="KAL1871673.1"/>
    <property type="molecule type" value="Genomic_DNA"/>
</dbReference>
<keyword evidence="4" id="KW-1185">Reference proteome</keyword>
<evidence type="ECO:0000256" key="1">
    <source>
        <dbReference type="SAM" id="MobiDB-lite"/>
    </source>
</evidence>
<feature type="compositionally biased region" description="Acidic residues" evidence="1">
    <location>
        <begin position="80"/>
        <end position="94"/>
    </location>
</feature>
<feature type="chain" id="PRO_5045839160" evidence="2">
    <location>
        <begin position="17"/>
        <end position="94"/>
    </location>
</feature>
<sequence>MRFTVALAVLAAVASALPSAPQPVSKHALEMRRDFPEDDFEIADEPDTKKRQVDWPEDDFEIGVPAALRFKDKKARDTDGFPEDDFEISPEADD</sequence>
<proteinExistence type="predicted"/>
<feature type="region of interest" description="Disordered" evidence="1">
    <location>
        <begin position="36"/>
        <end position="56"/>
    </location>
</feature>
<organism evidence="3 4">
    <name type="scientific">Diaporthe australafricana</name>
    <dbReference type="NCBI Taxonomy" id="127596"/>
    <lineage>
        <taxon>Eukaryota</taxon>
        <taxon>Fungi</taxon>
        <taxon>Dikarya</taxon>
        <taxon>Ascomycota</taxon>
        <taxon>Pezizomycotina</taxon>
        <taxon>Sordariomycetes</taxon>
        <taxon>Sordariomycetidae</taxon>
        <taxon>Diaporthales</taxon>
        <taxon>Diaporthaceae</taxon>
        <taxon>Diaporthe</taxon>
    </lineage>
</organism>
<feature type="region of interest" description="Disordered" evidence="1">
    <location>
        <begin position="73"/>
        <end position="94"/>
    </location>
</feature>
<reference evidence="3 4" key="1">
    <citation type="journal article" date="2024" name="IMA Fungus">
        <title>IMA Genome - F19 : A genome assembly and annotation guide to empower mycologists, including annotated draft genome sequences of Ceratocystis pirilliformis, Diaporthe australafricana, Fusarium ophioides, Paecilomyces lecythidis, and Sporothrix stenoceras.</title>
        <authorList>
            <person name="Aylward J."/>
            <person name="Wilson A.M."/>
            <person name="Visagie C.M."/>
            <person name="Spraker J."/>
            <person name="Barnes I."/>
            <person name="Buitendag C."/>
            <person name="Ceriani C."/>
            <person name="Del Mar Angel L."/>
            <person name="du Plessis D."/>
            <person name="Fuchs T."/>
            <person name="Gasser K."/>
            <person name="Kramer D."/>
            <person name="Li W."/>
            <person name="Munsamy K."/>
            <person name="Piso A."/>
            <person name="Price J.L."/>
            <person name="Sonnekus B."/>
            <person name="Thomas C."/>
            <person name="van der Nest A."/>
            <person name="van Dijk A."/>
            <person name="van Heerden A."/>
            <person name="van Vuuren N."/>
            <person name="Yilmaz N."/>
            <person name="Duong T.A."/>
            <person name="van der Merwe N.A."/>
            <person name="Wingfield M.J."/>
            <person name="Wingfield B.D."/>
        </authorList>
    </citation>
    <scope>NUCLEOTIDE SEQUENCE [LARGE SCALE GENOMIC DNA]</scope>
    <source>
        <strain evidence="3 4">CMW 18300</strain>
    </source>
</reference>
<evidence type="ECO:0000256" key="2">
    <source>
        <dbReference type="SAM" id="SignalP"/>
    </source>
</evidence>
<feature type="compositionally biased region" description="Acidic residues" evidence="1">
    <location>
        <begin position="36"/>
        <end position="45"/>
    </location>
</feature>
<accession>A0ABR3X6W8</accession>
<protein>
    <submittedName>
        <fullName evidence="3">Uncharacterized protein</fullName>
    </submittedName>
</protein>
<evidence type="ECO:0000313" key="4">
    <source>
        <dbReference type="Proteomes" id="UP001583177"/>
    </source>
</evidence>
<gene>
    <name evidence="3" type="ORF">Daus18300_004673</name>
</gene>
<name>A0ABR3X6W8_9PEZI</name>